<evidence type="ECO:0000256" key="1">
    <source>
        <dbReference type="ARBA" id="ARBA00004141"/>
    </source>
</evidence>
<evidence type="ECO:0000313" key="8">
    <source>
        <dbReference type="Proteomes" id="UP000237438"/>
    </source>
</evidence>
<dbReference type="STRING" id="225359.A0A2S4PU74"/>
<keyword evidence="8" id="KW-1185">Reference proteome</keyword>
<gene>
    <name evidence="7" type="ORF">EPUL_003400</name>
</gene>
<feature type="non-terminal residue" evidence="7">
    <location>
        <position position="160"/>
    </location>
</feature>
<keyword evidence="4 6" id="KW-1133">Transmembrane helix</keyword>
<evidence type="ECO:0000313" key="7">
    <source>
        <dbReference type="EMBL" id="POS85572.1"/>
    </source>
</evidence>
<organism evidence="7 8">
    <name type="scientific">Erysiphe pulchra</name>
    <dbReference type="NCBI Taxonomy" id="225359"/>
    <lineage>
        <taxon>Eukaryota</taxon>
        <taxon>Fungi</taxon>
        <taxon>Dikarya</taxon>
        <taxon>Ascomycota</taxon>
        <taxon>Pezizomycotina</taxon>
        <taxon>Leotiomycetes</taxon>
        <taxon>Erysiphales</taxon>
        <taxon>Erysiphaceae</taxon>
        <taxon>Erysiphe</taxon>
    </lineage>
</organism>
<dbReference type="Proteomes" id="UP000237438">
    <property type="component" value="Unassembled WGS sequence"/>
</dbReference>
<dbReference type="Pfam" id="PF10190">
    <property type="entry name" value="Tmemb_170"/>
    <property type="match status" value="1"/>
</dbReference>
<evidence type="ECO:0000256" key="2">
    <source>
        <dbReference type="ARBA" id="ARBA00006325"/>
    </source>
</evidence>
<dbReference type="PANTHER" id="PTHR22779:SF6">
    <property type="entry name" value="SD17342P"/>
    <property type="match status" value="1"/>
</dbReference>
<feature type="transmembrane region" description="Helical" evidence="6">
    <location>
        <begin position="80"/>
        <end position="108"/>
    </location>
</feature>
<accession>A0A2S4PU74</accession>
<dbReference type="InterPro" id="IPR019334">
    <property type="entry name" value="TMEM170A/B/YPR153W-like"/>
</dbReference>
<comment type="caution">
    <text evidence="7">The sequence shown here is derived from an EMBL/GenBank/DDBJ whole genome shotgun (WGS) entry which is preliminary data.</text>
</comment>
<keyword evidence="5 6" id="KW-0472">Membrane</keyword>
<dbReference type="PANTHER" id="PTHR22779">
    <property type="entry name" value="SD17342P"/>
    <property type="match status" value="1"/>
</dbReference>
<comment type="subcellular location">
    <subcellularLocation>
        <location evidence="1">Membrane</location>
        <topology evidence="1">Multi-pass membrane protein</topology>
    </subcellularLocation>
</comment>
<comment type="similarity">
    <text evidence="2">Belongs to the TMEM170 family.</text>
</comment>
<sequence>MALKVRLLNTAPLDYATPPWPSLYWPLTEKIGIPKYLYFTHDIWFYTLLWTLIMFAFTHGVVAVIAVVMQIGKGHRSWQYVWAIPLANIVIAGIEAVLAGSVVGVLMISKPGSRIRIWILQDVNLDTIFMGTDQCTILDRFFLLVRWRLITTTIVKAKMN</sequence>
<dbReference type="AlphaFoldDB" id="A0A2S4PU74"/>
<evidence type="ECO:0008006" key="9">
    <source>
        <dbReference type="Google" id="ProtNLM"/>
    </source>
</evidence>
<proteinExistence type="inferred from homology"/>
<evidence type="ECO:0000256" key="6">
    <source>
        <dbReference type="SAM" id="Phobius"/>
    </source>
</evidence>
<dbReference type="EMBL" id="PEDP01000561">
    <property type="protein sequence ID" value="POS85572.1"/>
    <property type="molecule type" value="Genomic_DNA"/>
</dbReference>
<dbReference type="GO" id="GO:0016020">
    <property type="term" value="C:membrane"/>
    <property type="evidence" value="ECO:0007669"/>
    <property type="project" value="UniProtKB-SubCell"/>
</dbReference>
<reference evidence="7 8" key="1">
    <citation type="submission" date="2017-10" db="EMBL/GenBank/DDBJ databases">
        <title>Development of genomic resources for the powdery mildew, Erysiphe pulchra.</title>
        <authorList>
            <person name="Wadl P.A."/>
            <person name="Mack B.M."/>
            <person name="Moore G."/>
            <person name="Beltz S.B."/>
        </authorList>
    </citation>
    <scope>NUCLEOTIDE SEQUENCE [LARGE SCALE GENOMIC DNA]</scope>
    <source>
        <strain evidence="7">Cflorida</strain>
    </source>
</reference>
<feature type="transmembrane region" description="Helical" evidence="6">
    <location>
        <begin position="43"/>
        <end position="68"/>
    </location>
</feature>
<evidence type="ECO:0000256" key="5">
    <source>
        <dbReference type="ARBA" id="ARBA00023136"/>
    </source>
</evidence>
<evidence type="ECO:0000256" key="3">
    <source>
        <dbReference type="ARBA" id="ARBA00022692"/>
    </source>
</evidence>
<protein>
    <recommendedName>
        <fullName evidence="9">Integral membrane protein</fullName>
    </recommendedName>
</protein>
<dbReference type="OrthoDB" id="2131401at2759"/>
<evidence type="ECO:0000256" key="4">
    <source>
        <dbReference type="ARBA" id="ARBA00022989"/>
    </source>
</evidence>
<keyword evidence="3 6" id="KW-0812">Transmembrane</keyword>
<name>A0A2S4PU74_9PEZI</name>